<dbReference type="EMBL" id="JZWI01000013">
    <property type="protein sequence ID" value="KLN56143.1"/>
    <property type="molecule type" value="Genomic_DNA"/>
</dbReference>
<dbReference type="SUPFAM" id="SSF53850">
    <property type="entry name" value="Periplasmic binding protein-like II"/>
    <property type="match status" value="1"/>
</dbReference>
<keyword evidence="2" id="KW-0805">Transcription regulation</keyword>
<dbReference type="PROSITE" id="PS50931">
    <property type="entry name" value="HTH_LYSR"/>
    <property type="match status" value="1"/>
</dbReference>
<dbReference type="AlphaFoldDB" id="A0A0H2M139"/>
<dbReference type="InterPro" id="IPR000847">
    <property type="entry name" value="LysR_HTH_N"/>
</dbReference>
<dbReference type="InterPro" id="IPR036390">
    <property type="entry name" value="WH_DNA-bd_sf"/>
</dbReference>
<dbReference type="Gene3D" id="3.40.190.290">
    <property type="match status" value="1"/>
</dbReference>
<dbReference type="PANTHER" id="PTHR30537">
    <property type="entry name" value="HTH-TYPE TRANSCRIPTIONAL REGULATOR"/>
    <property type="match status" value="1"/>
</dbReference>
<dbReference type="PANTHER" id="PTHR30537:SF5">
    <property type="entry name" value="HTH-TYPE TRANSCRIPTIONAL ACTIVATOR TTDR-RELATED"/>
    <property type="match status" value="1"/>
</dbReference>
<evidence type="ECO:0000259" key="5">
    <source>
        <dbReference type="PROSITE" id="PS50931"/>
    </source>
</evidence>
<dbReference type="GO" id="GO:0003700">
    <property type="term" value="F:DNA-binding transcription factor activity"/>
    <property type="evidence" value="ECO:0007669"/>
    <property type="project" value="InterPro"/>
</dbReference>
<keyword evidence="3" id="KW-0238">DNA-binding</keyword>
<evidence type="ECO:0000256" key="4">
    <source>
        <dbReference type="ARBA" id="ARBA00023163"/>
    </source>
</evidence>
<dbReference type="InterPro" id="IPR036388">
    <property type="entry name" value="WH-like_DNA-bd_sf"/>
</dbReference>
<comment type="similarity">
    <text evidence="1">Belongs to the LysR transcriptional regulatory family.</text>
</comment>
<dbReference type="FunFam" id="1.10.10.10:FF:000001">
    <property type="entry name" value="LysR family transcriptional regulator"/>
    <property type="match status" value="1"/>
</dbReference>
<name>A0A0H2M139_VARPD</name>
<reference evidence="6 7" key="1">
    <citation type="submission" date="2015-03" db="EMBL/GenBank/DDBJ databases">
        <title>Genome sequence of Variovorax paradoxus TBEA6.</title>
        <authorList>
            <person name="Poehlein A."/>
            <person name="Schuldes J."/>
            <person name="Wuebbeler J.H."/>
            <person name="Hiessl S."/>
            <person name="Steinbuechel A."/>
            <person name="Daniel R."/>
        </authorList>
    </citation>
    <scope>NUCLEOTIDE SEQUENCE [LARGE SCALE GENOMIC DNA]</scope>
    <source>
        <strain evidence="6 7">TBEA6</strain>
    </source>
</reference>
<dbReference type="SUPFAM" id="SSF46785">
    <property type="entry name" value="Winged helix' DNA-binding domain"/>
    <property type="match status" value="1"/>
</dbReference>
<comment type="caution">
    <text evidence="6">The sequence shown here is derived from an EMBL/GenBank/DDBJ whole genome shotgun (WGS) entry which is preliminary data.</text>
</comment>
<evidence type="ECO:0000313" key="7">
    <source>
        <dbReference type="Proteomes" id="UP000035170"/>
    </source>
</evidence>
<dbReference type="PATRIC" id="fig|34073.19.peg.2906"/>
<proteinExistence type="inferred from homology"/>
<dbReference type="PRINTS" id="PR00039">
    <property type="entry name" value="HTHLYSR"/>
</dbReference>
<feature type="domain" description="HTH lysR-type" evidence="5">
    <location>
        <begin position="1"/>
        <end position="59"/>
    </location>
</feature>
<accession>A0A0H2M139</accession>
<dbReference type="InterPro" id="IPR005119">
    <property type="entry name" value="LysR_subst-bd"/>
</dbReference>
<gene>
    <name evidence="6" type="primary">dmlR13</name>
    <name evidence="6" type="ORF">VPARA_28260</name>
</gene>
<keyword evidence="7" id="KW-1185">Reference proteome</keyword>
<dbReference type="RefSeq" id="WP_021004432.1">
    <property type="nucleotide sequence ID" value="NZ_JZWI01000013.1"/>
</dbReference>
<dbReference type="Pfam" id="PF03466">
    <property type="entry name" value="LysR_substrate"/>
    <property type="match status" value="1"/>
</dbReference>
<dbReference type="Gene3D" id="1.10.10.10">
    <property type="entry name" value="Winged helix-like DNA-binding domain superfamily/Winged helix DNA-binding domain"/>
    <property type="match status" value="1"/>
</dbReference>
<keyword evidence="4" id="KW-0804">Transcription</keyword>
<dbReference type="Pfam" id="PF00126">
    <property type="entry name" value="HTH_1"/>
    <property type="match status" value="1"/>
</dbReference>
<dbReference type="GO" id="GO:0003677">
    <property type="term" value="F:DNA binding"/>
    <property type="evidence" value="ECO:0007669"/>
    <property type="project" value="UniProtKB-KW"/>
</dbReference>
<dbReference type="Proteomes" id="UP000035170">
    <property type="component" value="Unassembled WGS sequence"/>
</dbReference>
<evidence type="ECO:0000256" key="3">
    <source>
        <dbReference type="ARBA" id="ARBA00023125"/>
    </source>
</evidence>
<sequence length="316" mass="35092">MDRLENIETFVRVAQTQSFAEAARQLRISKSVVTSRVKQLEDHVGAPLFHRSTRVVRLSDVGQAFLRDCVELVGRANDILDQMRDAKDGPTGTLRVHALTGFVLGHFATLLRTFQSSFPDIHLELIVSDAVVDPVKAGVDCALQIFPAASTELVSRPLFPVRRVFCATPDYLRAHGRPASPRELHKHTLGLYSGYPTRDRWTFHHGGEQVTMYMSAALLTNSVHLLREYAMEHAGIVCLPTLVAGEAILRGELEVVLPAHQLSSFSLSAVYAGTSRNAFKLRLFIEHLTHAFSKVPPWDAAMIERGLLPPSLIWDA</sequence>
<organism evidence="6 7">
    <name type="scientific">Variovorax paradoxus</name>
    <dbReference type="NCBI Taxonomy" id="34073"/>
    <lineage>
        <taxon>Bacteria</taxon>
        <taxon>Pseudomonadati</taxon>
        <taxon>Pseudomonadota</taxon>
        <taxon>Betaproteobacteria</taxon>
        <taxon>Burkholderiales</taxon>
        <taxon>Comamonadaceae</taxon>
        <taxon>Variovorax</taxon>
    </lineage>
</organism>
<evidence type="ECO:0000256" key="2">
    <source>
        <dbReference type="ARBA" id="ARBA00023015"/>
    </source>
</evidence>
<dbReference type="InterPro" id="IPR058163">
    <property type="entry name" value="LysR-type_TF_proteobact-type"/>
</dbReference>
<dbReference type="CDD" id="cd08422">
    <property type="entry name" value="PBP2_CrgA_like"/>
    <property type="match status" value="1"/>
</dbReference>
<evidence type="ECO:0000256" key="1">
    <source>
        <dbReference type="ARBA" id="ARBA00009437"/>
    </source>
</evidence>
<protein>
    <submittedName>
        <fullName evidence="6">HTH-type transcriptional regulator DmlR</fullName>
    </submittedName>
</protein>
<evidence type="ECO:0000313" key="6">
    <source>
        <dbReference type="EMBL" id="KLN56143.1"/>
    </source>
</evidence>